<feature type="domain" description="Peptidase C14 caspase" evidence="2">
    <location>
        <begin position="114"/>
        <end position="266"/>
    </location>
</feature>
<dbReference type="InterPro" id="IPR011600">
    <property type="entry name" value="Pept_C14_caspase"/>
</dbReference>
<dbReference type="AlphaFoldDB" id="A0A1E7EJR8"/>
<dbReference type="InterPro" id="IPR050452">
    <property type="entry name" value="Metacaspase"/>
</dbReference>
<dbReference type="Pfam" id="PF00656">
    <property type="entry name" value="Peptidase_C14"/>
    <property type="match status" value="2"/>
</dbReference>
<dbReference type="KEGG" id="fcy:FRACYDRAFT_150489"/>
<dbReference type="Proteomes" id="UP000095751">
    <property type="component" value="Unassembled WGS sequence"/>
</dbReference>
<dbReference type="InParanoid" id="A0A1E7EJR8"/>
<dbReference type="Gene3D" id="3.40.50.12660">
    <property type="match status" value="2"/>
</dbReference>
<sequence length="276" mass="30337">FDEQAEEAIPADVRMISGCHDEQTSADVNNVGSFNLPDPAGRSGGACTSAILQVVYKEHQNSSKHLTFMDVFLQTRDVIKSGGFEQIPQLSSSRRIDINQPFDMMSTNKSKQGTRYAVLIGINYTSHKQGQLSGCHNDVQNIRKYIMDVGNVQSKNITILMDDGGKHTDPTRGNIMNALTDLTRKCQAGDIAFVHYSGHGGRVKDETGQEESGYNSTLVPVDFHIAGQIIDDELYRHLVCAMPRGTTLTCLMDCCHSGSVLDLPFNFVADGEQTEM</sequence>
<dbReference type="PANTHER" id="PTHR48104:SF30">
    <property type="entry name" value="METACASPASE-1"/>
    <property type="match status" value="1"/>
</dbReference>
<evidence type="ECO:0000256" key="1">
    <source>
        <dbReference type="ARBA" id="ARBA00009005"/>
    </source>
</evidence>
<dbReference type="GO" id="GO:0004197">
    <property type="term" value="F:cysteine-type endopeptidase activity"/>
    <property type="evidence" value="ECO:0007669"/>
    <property type="project" value="InterPro"/>
</dbReference>
<dbReference type="GO" id="GO:0006508">
    <property type="term" value="P:proteolysis"/>
    <property type="evidence" value="ECO:0007669"/>
    <property type="project" value="InterPro"/>
</dbReference>
<dbReference type="SUPFAM" id="SSF52129">
    <property type="entry name" value="Caspase-like"/>
    <property type="match status" value="1"/>
</dbReference>
<feature type="non-terminal residue" evidence="3">
    <location>
        <position position="276"/>
    </location>
</feature>
<evidence type="ECO:0000313" key="3">
    <source>
        <dbReference type="EMBL" id="OEU06145.1"/>
    </source>
</evidence>
<reference evidence="3 4" key="1">
    <citation type="submission" date="2016-09" db="EMBL/GenBank/DDBJ databases">
        <title>Extensive genetic diversity and differential bi-allelic expression allows diatom success in the polar Southern Ocean.</title>
        <authorList>
            <consortium name="DOE Joint Genome Institute"/>
            <person name="Mock T."/>
            <person name="Otillar R.P."/>
            <person name="Strauss J."/>
            <person name="Dupont C."/>
            <person name="Frickenhaus S."/>
            <person name="Maumus F."/>
            <person name="Mcmullan M."/>
            <person name="Sanges R."/>
            <person name="Schmutz J."/>
            <person name="Toseland A."/>
            <person name="Valas R."/>
            <person name="Veluchamy A."/>
            <person name="Ward B.J."/>
            <person name="Allen A."/>
            <person name="Barry K."/>
            <person name="Falciatore A."/>
            <person name="Ferrante M."/>
            <person name="Fortunato A.E."/>
            <person name="Gloeckner G."/>
            <person name="Gruber A."/>
            <person name="Hipkin R."/>
            <person name="Janech M."/>
            <person name="Kroth P."/>
            <person name="Leese F."/>
            <person name="Lindquist E."/>
            <person name="Lyon B.R."/>
            <person name="Martin J."/>
            <person name="Mayer C."/>
            <person name="Parker M."/>
            <person name="Quesneville H."/>
            <person name="Raymond J."/>
            <person name="Uhlig C."/>
            <person name="Valentin K.U."/>
            <person name="Worden A.Z."/>
            <person name="Armbrust E.V."/>
            <person name="Bowler C."/>
            <person name="Green B."/>
            <person name="Moulton V."/>
            <person name="Van Oosterhout C."/>
            <person name="Grigoriev I."/>
        </authorList>
    </citation>
    <scope>NUCLEOTIDE SEQUENCE [LARGE SCALE GENOMIC DNA]</scope>
    <source>
        <strain evidence="3 4">CCMP1102</strain>
    </source>
</reference>
<accession>A0A1E7EJR8</accession>
<evidence type="ECO:0000259" key="2">
    <source>
        <dbReference type="Pfam" id="PF00656"/>
    </source>
</evidence>
<proteinExistence type="inferred from homology"/>
<keyword evidence="4" id="KW-1185">Reference proteome</keyword>
<feature type="domain" description="Peptidase C14 caspase" evidence="2">
    <location>
        <begin position="8"/>
        <end position="93"/>
    </location>
</feature>
<protein>
    <submittedName>
        <fullName evidence="3">Peptidase_C14-domain-containing protein</fullName>
    </submittedName>
</protein>
<organism evidence="3 4">
    <name type="scientific">Fragilariopsis cylindrus CCMP1102</name>
    <dbReference type="NCBI Taxonomy" id="635003"/>
    <lineage>
        <taxon>Eukaryota</taxon>
        <taxon>Sar</taxon>
        <taxon>Stramenopiles</taxon>
        <taxon>Ochrophyta</taxon>
        <taxon>Bacillariophyta</taxon>
        <taxon>Bacillariophyceae</taxon>
        <taxon>Bacillariophycidae</taxon>
        <taxon>Bacillariales</taxon>
        <taxon>Bacillariaceae</taxon>
        <taxon>Fragilariopsis</taxon>
    </lineage>
</organism>
<feature type="non-terminal residue" evidence="3">
    <location>
        <position position="1"/>
    </location>
</feature>
<dbReference type="EMBL" id="KV784425">
    <property type="protein sequence ID" value="OEU06145.1"/>
    <property type="molecule type" value="Genomic_DNA"/>
</dbReference>
<comment type="similarity">
    <text evidence="1">Belongs to the peptidase C14B family.</text>
</comment>
<dbReference type="InterPro" id="IPR029030">
    <property type="entry name" value="Caspase-like_dom_sf"/>
</dbReference>
<dbReference type="GO" id="GO:0005737">
    <property type="term" value="C:cytoplasm"/>
    <property type="evidence" value="ECO:0007669"/>
    <property type="project" value="TreeGrafter"/>
</dbReference>
<dbReference type="OrthoDB" id="3223806at2759"/>
<dbReference type="PANTHER" id="PTHR48104">
    <property type="entry name" value="METACASPASE-4"/>
    <property type="match status" value="1"/>
</dbReference>
<evidence type="ECO:0000313" key="4">
    <source>
        <dbReference type="Proteomes" id="UP000095751"/>
    </source>
</evidence>
<name>A0A1E7EJR8_9STRA</name>
<gene>
    <name evidence="3" type="ORF">FRACYDRAFT_150489</name>
</gene>